<dbReference type="SMART" id="SM00388">
    <property type="entry name" value="HisKA"/>
    <property type="match status" value="1"/>
</dbReference>
<dbReference type="InterPro" id="IPR003660">
    <property type="entry name" value="HAMP_dom"/>
</dbReference>
<keyword evidence="10 12" id="KW-0472">Membrane</keyword>
<evidence type="ECO:0000313" key="16">
    <source>
        <dbReference type="Proteomes" id="UP001499841"/>
    </source>
</evidence>
<dbReference type="InterPro" id="IPR050428">
    <property type="entry name" value="TCS_sensor_his_kinase"/>
</dbReference>
<evidence type="ECO:0000256" key="7">
    <source>
        <dbReference type="ARBA" id="ARBA00022777"/>
    </source>
</evidence>
<dbReference type="Gene3D" id="3.30.565.10">
    <property type="entry name" value="Histidine kinase-like ATPase, C-terminal domain"/>
    <property type="match status" value="1"/>
</dbReference>
<proteinExistence type="predicted"/>
<dbReference type="SUPFAM" id="SSF47384">
    <property type="entry name" value="Homodimeric domain of signal transducing histidine kinase"/>
    <property type="match status" value="1"/>
</dbReference>
<comment type="catalytic activity">
    <reaction evidence="1">
        <text>ATP + protein L-histidine = ADP + protein N-phospho-L-histidine.</text>
        <dbReference type="EC" id="2.7.13.3"/>
    </reaction>
</comment>
<keyword evidence="16" id="KW-1185">Reference proteome</keyword>
<evidence type="ECO:0000256" key="11">
    <source>
        <dbReference type="SAM" id="MobiDB-lite"/>
    </source>
</evidence>
<evidence type="ECO:0000256" key="12">
    <source>
        <dbReference type="SAM" id="Phobius"/>
    </source>
</evidence>
<dbReference type="CDD" id="cd06225">
    <property type="entry name" value="HAMP"/>
    <property type="match status" value="1"/>
</dbReference>
<comment type="subcellular location">
    <subcellularLocation>
        <location evidence="2">Cell membrane</location>
    </subcellularLocation>
</comment>
<gene>
    <name evidence="15" type="ORF">GCM10022262_38200</name>
</gene>
<keyword evidence="6 12" id="KW-0812">Transmembrane</keyword>
<dbReference type="PANTHER" id="PTHR45436:SF5">
    <property type="entry name" value="SENSOR HISTIDINE KINASE TRCS"/>
    <property type="match status" value="1"/>
</dbReference>
<dbReference type="Gene3D" id="1.10.287.130">
    <property type="match status" value="1"/>
</dbReference>
<keyword evidence="9" id="KW-0902">Two-component regulatory system</keyword>
<dbReference type="Proteomes" id="UP001499841">
    <property type="component" value="Unassembled WGS sequence"/>
</dbReference>
<protein>
    <recommendedName>
        <fullName evidence="3">histidine kinase</fullName>
        <ecNumber evidence="3">2.7.13.3</ecNumber>
    </recommendedName>
</protein>
<dbReference type="PROSITE" id="PS50885">
    <property type="entry name" value="HAMP"/>
    <property type="match status" value="1"/>
</dbReference>
<evidence type="ECO:0000256" key="5">
    <source>
        <dbReference type="ARBA" id="ARBA00022679"/>
    </source>
</evidence>
<dbReference type="SMART" id="SM00387">
    <property type="entry name" value="HATPase_c"/>
    <property type="match status" value="1"/>
</dbReference>
<feature type="domain" description="HAMP" evidence="14">
    <location>
        <begin position="91"/>
        <end position="144"/>
    </location>
</feature>
<dbReference type="InterPro" id="IPR005467">
    <property type="entry name" value="His_kinase_dom"/>
</dbReference>
<evidence type="ECO:0000313" key="15">
    <source>
        <dbReference type="EMBL" id="GAA3510497.1"/>
    </source>
</evidence>
<evidence type="ECO:0000256" key="2">
    <source>
        <dbReference type="ARBA" id="ARBA00004236"/>
    </source>
</evidence>
<evidence type="ECO:0000256" key="1">
    <source>
        <dbReference type="ARBA" id="ARBA00000085"/>
    </source>
</evidence>
<feature type="domain" description="Histidine kinase" evidence="13">
    <location>
        <begin position="152"/>
        <end position="370"/>
    </location>
</feature>
<dbReference type="GO" id="GO:0016301">
    <property type="term" value="F:kinase activity"/>
    <property type="evidence" value="ECO:0007669"/>
    <property type="project" value="UniProtKB-KW"/>
</dbReference>
<dbReference type="InterPro" id="IPR004358">
    <property type="entry name" value="Sig_transdc_His_kin-like_C"/>
</dbReference>
<keyword evidence="4" id="KW-0597">Phosphoprotein</keyword>
<dbReference type="InterPro" id="IPR036097">
    <property type="entry name" value="HisK_dim/P_sf"/>
</dbReference>
<dbReference type="SUPFAM" id="SSF55874">
    <property type="entry name" value="ATPase domain of HSP90 chaperone/DNA topoisomerase II/histidine kinase"/>
    <property type="match status" value="1"/>
</dbReference>
<feature type="region of interest" description="Disordered" evidence="11">
    <location>
        <begin position="368"/>
        <end position="389"/>
    </location>
</feature>
<comment type="caution">
    <text evidence="15">The sequence shown here is derived from an EMBL/GenBank/DDBJ whole genome shotgun (WGS) entry which is preliminary data.</text>
</comment>
<dbReference type="InterPro" id="IPR036890">
    <property type="entry name" value="HATPase_C_sf"/>
</dbReference>
<dbReference type="CDD" id="cd00082">
    <property type="entry name" value="HisKA"/>
    <property type="match status" value="1"/>
</dbReference>
<evidence type="ECO:0000256" key="4">
    <source>
        <dbReference type="ARBA" id="ARBA00022553"/>
    </source>
</evidence>
<dbReference type="SMART" id="SM00304">
    <property type="entry name" value="HAMP"/>
    <property type="match status" value="1"/>
</dbReference>
<dbReference type="CDD" id="cd00075">
    <property type="entry name" value="HATPase"/>
    <property type="match status" value="1"/>
</dbReference>
<dbReference type="InterPro" id="IPR003594">
    <property type="entry name" value="HATPase_dom"/>
</dbReference>
<dbReference type="Pfam" id="PF00512">
    <property type="entry name" value="HisKA"/>
    <property type="match status" value="1"/>
</dbReference>
<dbReference type="InterPro" id="IPR003661">
    <property type="entry name" value="HisK_dim/P_dom"/>
</dbReference>
<dbReference type="Gene3D" id="6.10.340.10">
    <property type="match status" value="1"/>
</dbReference>
<dbReference type="EC" id="2.7.13.3" evidence="3"/>
<evidence type="ECO:0000256" key="6">
    <source>
        <dbReference type="ARBA" id="ARBA00022692"/>
    </source>
</evidence>
<evidence type="ECO:0000259" key="14">
    <source>
        <dbReference type="PROSITE" id="PS50885"/>
    </source>
</evidence>
<dbReference type="Pfam" id="PF00672">
    <property type="entry name" value="HAMP"/>
    <property type="match status" value="1"/>
</dbReference>
<dbReference type="PROSITE" id="PS50109">
    <property type="entry name" value="HIS_KIN"/>
    <property type="match status" value="1"/>
</dbReference>
<name>A0ABP6UKL0_9MICO</name>
<dbReference type="Pfam" id="PF02518">
    <property type="entry name" value="HATPase_c"/>
    <property type="match status" value="1"/>
</dbReference>
<evidence type="ECO:0000259" key="13">
    <source>
        <dbReference type="PROSITE" id="PS50109"/>
    </source>
</evidence>
<keyword evidence="8 12" id="KW-1133">Transmembrane helix</keyword>
<evidence type="ECO:0000256" key="3">
    <source>
        <dbReference type="ARBA" id="ARBA00012438"/>
    </source>
</evidence>
<evidence type="ECO:0000256" key="8">
    <source>
        <dbReference type="ARBA" id="ARBA00022989"/>
    </source>
</evidence>
<feature type="transmembrane region" description="Helical" evidence="12">
    <location>
        <begin position="68"/>
        <end position="89"/>
    </location>
</feature>
<dbReference type="PRINTS" id="PR00344">
    <property type="entry name" value="BCTRLSENSOR"/>
</dbReference>
<reference evidence="16" key="1">
    <citation type="journal article" date="2019" name="Int. J. Syst. Evol. Microbiol.">
        <title>The Global Catalogue of Microorganisms (GCM) 10K type strain sequencing project: providing services to taxonomists for standard genome sequencing and annotation.</title>
        <authorList>
            <consortium name="The Broad Institute Genomics Platform"/>
            <consortium name="The Broad Institute Genome Sequencing Center for Infectious Disease"/>
            <person name="Wu L."/>
            <person name="Ma J."/>
        </authorList>
    </citation>
    <scope>NUCLEOTIDE SEQUENCE [LARGE SCALE GENOMIC DNA]</scope>
    <source>
        <strain evidence="16">JCM 17459</strain>
    </source>
</reference>
<dbReference type="EMBL" id="BAABBA010000029">
    <property type="protein sequence ID" value="GAA3510497.1"/>
    <property type="molecule type" value="Genomic_DNA"/>
</dbReference>
<evidence type="ECO:0000256" key="9">
    <source>
        <dbReference type="ARBA" id="ARBA00023012"/>
    </source>
</evidence>
<keyword evidence="7 15" id="KW-0418">Kinase</keyword>
<keyword evidence="5" id="KW-0808">Transferase</keyword>
<dbReference type="PANTHER" id="PTHR45436">
    <property type="entry name" value="SENSOR HISTIDINE KINASE YKOH"/>
    <property type="match status" value="1"/>
</dbReference>
<organism evidence="15 16">
    <name type="scientific">Georgenia daeguensis</name>
    <dbReference type="NCBI Taxonomy" id="908355"/>
    <lineage>
        <taxon>Bacteria</taxon>
        <taxon>Bacillati</taxon>
        <taxon>Actinomycetota</taxon>
        <taxon>Actinomycetes</taxon>
        <taxon>Micrococcales</taxon>
        <taxon>Bogoriellaceae</taxon>
        <taxon>Georgenia</taxon>
    </lineage>
</organism>
<dbReference type="SUPFAM" id="SSF158472">
    <property type="entry name" value="HAMP domain-like"/>
    <property type="match status" value="1"/>
</dbReference>
<accession>A0ABP6UKL0</accession>
<sequence length="389" mass="41977">MTRVARGWGLGSRLLAAIVAVVLVAAGTAWVVASAIGPTLFHDHLVPEPTSQQGVVEHAEQAFSTASAITLALALLAALLTSVLVSIFLTRRISRSLVGVRQAADRIANEDYTARVPVVGMGAEFDDLARAFNTMAEDLGQIEQTRTQMLGDLAHEMRTPLATLDAYMEAILDGVTQPDEATLMMMRQQVGRLIRLAEDISLVTSAEEGRLTTHRAPVSTAQIIDTAVAQATRRYEEKGVNLEVDADALARETVLMADAERVGQVMTNLLDNALRHTPHGGTVWFRAERDHQTVRVRVRDDGEGIAAQHLPHLFERFYRADTARDRAHGGSGVGLAIVRSITRAHGGTVSAHSAGLGTGAEFTVELPVPDDPPFHGRPHPPRLRSNQSS</sequence>
<evidence type="ECO:0000256" key="10">
    <source>
        <dbReference type="ARBA" id="ARBA00023136"/>
    </source>
</evidence>